<protein>
    <submittedName>
        <fullName evidence="2">Uncharacterized protein</fullName>
    </submittedName>
</protein>
<dbReference type="OMA" id="PNTRYES"/>
<name>A0A0E0QHR2_ORYRU</name>
<dbReference type="HOGENOM" id="CLU_2871462_0_0_1"/>
<feature type="compositionally biased region" description="Polar residues" evidence="1">
    <location>
        <begin position="46"/>
        <end position="56"/>
    </location>
</feature>
<sequence>MDISQAPEGQLPSYGQHQNSLEETATYYRCRASPHPFSEQLRLHQQKQPKSVSPTTGKKRTQEGEGLAEHKA</sequence>
<dbReference type="Proteomes" id="UP000008022">
    <property type="component" value="Unassembled WGS sequence"/>
</dbReference>
<organism evidence="2 3">
    <name type="scientific">Oryza rufipogon</name>
    <name type="common">Brownbeard rice</name>
    <name type="synonym">Asian wild rice</name>
    <dbReference type="NCBI Taxonomy" id="4529"/>
    <lineage>
        <taxon>Eukaryota</taxon>
        <taxon>Viridiplantae</taxon>
        <taxon>Streptophyta</taxon>
        <taxon>Embryophyta</taxon>
        <taxon>Tracheophyta</taxon>
        <taxon>Spermatophyta</taxon>
        <taxon>Magnoliopsida</taxon>
        <taxon>Liliopsida</taxon>
        <taxon>Poales</taxon>
        <taxon>Poaceae</taxon>
        <taxon>BOP clade</taxon>
        <taxon>Oryzoideae</taxon>
        <taxon>Oryzeae</taxon>
        <taxon>Oryzinae</taxon>
        <taxon>Oryza</taxon>
    </lineage>
</organism>
<keyword evidence="3" id="KW-1185">Reference proteome</keyword>
<feature type="region of interest" description="Disordered" evidence="1">
    <location>
        <begin position="32"/>
        <end position="72"/>
    </location>
</feature>
<evidence type="ECO:0000256" key="1">
    <source>
        <dbReference type="SAM" id="MobiDB-lite"/>
    </source>
</evidence>
<evidence type="ECO:0000313" key="2">
    <source>
        <dbReference type="EnsemblPlants" id="ORUFI08G12970.1"/>
    </source>
</evidence>
<dbReference type="Gramene" id="ORUFI08G12970.1">
    <property type="protein sequence ID" value="ORUFI08G12970.1"/>
    <property type="gene ID" value="ORUFI08G12970"/>
</dbReference>
<reference evidence="2" key="2">
    <citation type="submission" date="2015-06" db="UniProtKB">
        <authorList>
            <consortium name="EnsemblPlants"/>
        </authorList>
    </citation>
    <scope>IDENTIFICATION</scope>
</reference>
<dbReference type="AlphaFoldDB" id="A0A0E0QHR2"/>
<reference evidence="3" key="1">
    <citation type="submission" date="2013-06" db="EMBL/GenBank/DDBJ databases">
        <authorList>
            <person name="Zhao Q."/>
        </authorList>
    </citation>
    <scope>NUCLEOTIDE SEQUENCE</scope>
    <source>
        <strain evidence="3">cv. W1943</strain>
    </source>
</reference>
<feature type="compositionally biased region" description="Basic and acidic residues" evidence="1">
    <location>
        <begin position="60"/>
        <end position="72"/>
    </location>
</feature>
<proteinExistence type="predicted"/>
<dbReference type="EnsemblPlants" id="ORUFI08G12970.1">
    <property type="protein sequence ID" value="ORUFI08G12970.1"/>
    <property type="gene ID" value="ORUFI08G12970"/>
</dbReference>
<evidence type="ECO:0000313" key="3">
    <source>
        <dbReference type="Proteomes" id="UP000008022"/>
    </source>
</evidence>
<feature type="region of interest" description="Disordered" evidence="1">
    <location>
        <begin position="1"/>
        <end position="20"/>
    </location>
</feature>
<accession>A0A0E0QHR2</accession>